<keyword evidence="4" id="KW-0597">Phosphoprotein</keyword>
<keyword evidence="9" id="KW-1133">Transmembrane helix</keyword>
<dbReference type="SUPFAM" id="SSF55874">
    <property type="entry name" value="ATPase domain of HSP90 chaperone/DNA topoisomerase II/histidine kinase"/>
    <property type="match status" value="1"/>
</dbReference>
<keyword evidence="7" id="KW-0902">Two-component regulatory system</keyword>
<proteinExistence type="inferred from homology"/>
<dbReference type="SMART" id="SM00388">
    <property type="entry name" value="HisKA"/>
    <property type="match status" value="1"/>
</dbReference>
<comment type="catalytic activity">
    <reaction evidence="1">
        <text>ATP + protein L-histidine = ADP + protein N-phospho-L-histidine.</text>
        <dbReference type="EC" id="2.7.13.3"/>
    </reaction>
</comment>
<dbReference type="SMART" id="SM00387">
    <property type="entry name" value="HATPase_c"/>
    <property type="match status" value="1"/>
</dbReference>
<sequence>MAKSGQTSFRRILLTRLLLLSVPVLLLGMCVTFSVTYRKARSALLETARQNLTESAVRKGESIGQLIAALKMNLLSASQSSVLARGDLAEDRAFVENLAQRLPTDIQCVQLIDWQTQDAIASTCDDEPLGDFSQMDWSDRDLNPLGKRSPIFLEAVVPDKGLESTRHSQSLQPGINLLRLLLGTPVYDAEGNIRYILAIQSLLVQKEDLRPRSLTGYSVILDPQGTILMHPDLTRVGRNILKEQDPERLQSILRNAIAGRQDFLHLVEDGLELLAGYTAIPSPVSEEQDLKWVVLAVTPLDAALSGLFEIQKTLLTLLLLLTLALISASVLATLYISRELALPLEKLRDYALNNDRSHSPEKIPRNFKIREFNQLAIALKGMLERLKTWAQEVESAWEEAQNANQLKSEFLTTISHELRTPLNGIIGSVSLVKDGFCDDREEEVEFLEQANSAAVHLLGIIDDILDLSKIEAGHLSITHAQTDLGKILNEAIALQTAPIREKGLELIQSERDREYIVYADPDKLKQVFINLIDNAVKFTKTGSITIDVSANLSESEEVPTQEPSDAPITDSEHQVVVKIIDTGIGIEPEQLEKVFLPFVMVDGSTTREAGGAGLGLAISRHLVELMSGKIQLFSPGKDEGTTVAIELPLLKVAE</sequence>
<dbReference type="PANTHER" id="PTHR43711">
    <property type="entry name" value="TWO-COMPONENT HISTIDINE KINASE"/>
    <property type="match status" value="1"/>
</dbReference>
<dbReference type="CDD" id="cd16922">
    <property type="entry name" value="HATPase_EvgS-ArcB-TorS-like"/>
    <property type="match status" value="1"/>
</dbReference>
<dbReference type="InterPro" id="IPR004358">
    <property type="entry name" value="Sig_transdc_His_kin-like_C"/>
</dbReference>
<dbReference type="EMBL" id="JADEWZ010000008">
    <property type="protein sequence ID" value="MBE9115624.1"/>
    <property type="molecule type" value="Genomic_DNA"/>
</dbReference>
<dbReference type="Gene3D" id="1.10.287.130">
    <property type="match status" value="1"/>
</dbReference>
<evidence type="ECO:0000313" key="12">
    <source>
        <dbReference type="Proteomes" id="UP000654482"/>
    </source>
</evidence>
<keyword evidence="5" id="KW-0808">Transferase</keyword>
<gene>
    <name evidence="11" type="ORF">IQ249_06910</name>
</gene>
<evidence type="ECO:0000256" key="1">
    <source>
        <dbReference type="ARBA" id="ARBA00000085"/>
    </source>
</evidence>
<evidence type="ECO:0000256" key="6">
    <source>
        <dbReference type="ARBA" id="ARBA00022777"/>
    </source>
</evidence>
<dbReference type="Proteomes" id="UP000654482">
    <property type="component" value="Unassembled WGS sequence"/>
</dbReference>
<name>A0A8J7J1A2_9CYAN</name>
<organism evidence="11 12">
    <name type="scientific">Lusitaniella coriacea LEGE 07157</name>
    <dbReference type="NCBI Taxonomy" id="945747"/>
    <lineage>
        <taxon>Bacteria</taxon>
        <taxon>Bacillati</taxon>
        <taxon>Cyanobacteriota</taxon>
        <taxon>Cyanophyceae</taxon>
        <taxon>Spirulinales</taxon>
        <taxon>Lusitaniellaceae</taxon>
        <taxon>Lusitaniella</taxon>
    </lineage>
</organism>
<evidence type="ECO:0000256" key="4">
    <source>
        <dbReference type="ARBA" id="ARBA00022553"/>
    </source>
</evidence>
<dbReference type="CDD" id="cd00082">
    <property type="entry name" value="HisKA"/>
    <property type="match status" value="1"/>
</dbReference>
<dbReference type="SUPFAM" id="SSF47384">
    <property type="entry name" value="Homodimeric domain of signal transducing histidine kinase"/>
    <property type="match status" value="1"/>
</dbReference>
<comment type="similarity">
    <text evidence="2">In the N-terminal section; belongs to the phytochrome family.</text>
</comment>
<evidence type="ECO:0000259" key="10">
    <source>
        <dbReference type="PROSITE" id="PS50109"/>
    </source>
</evidence>
<dbReference type="AlphaFoldDB" id="A0A8J7J1A2"/>
<dbReference type="InterPro" id="IPR003661">
    <property type="entry name" value="HisK_dim/P_dom"/>
</dbReference>
<dbReference type="PRINTS" id="PR00344">
    <property type="entry name" value="BCTRLSENSOR"/>
</dbReference>
<dbReference type="InterPro" id="IPR036097">
    <property type="entry name" value="HisK_dim/P_sf"/>
</dbReference>
<dbReference type="InterPro" id="IPR050736">
    <property type="entry name" value="Sensor_HK_Regulatory"/>
</dbReference>
<accession>A0A8J7J1A2</accession>
<keyword evidence="6 11" id="KW-0418">Kinase</keyword>
<keyword evidence="12" id="KW-1185">Reference proteome</keyword>
<dbReference type="RefSeq" id="WP_194028717.1">
    <property type="nucleotide sequence ID" value="NZ_JADEWZ010000008.1"/>
</dbReference>
<keyword evidence="9" id="KW-0812">Transmembrane</keyword>
<evidence type="ECO:0000256" key="7">
    <source>
        <dbReference type="ARBA" id="ARBA00023012"/>
    </source>
</evidence>
<evidence type="ECO:0000256" key="9">
    <source>
        <dbReference type="SAM" id="Phobius"/>
    </source>
</evidence>
<dbReference type="CDD" id="cd12912">
    <property type="entry name" value="PDC2_MCP_like"/>
    <property type="match status" value="1"/>
</dbReference>
<keyword evidence="9" id="KW-0472">Membrane</keyword>
<protein>
    <recommendedName>
        <fullName evidence="8">Circadian input-output histidine kinase CikA</fullName>
        <ecNumber evidence="3">2.7.13.3</ecNumber>
    </recommendedName>
</protein>
<dbReference type="Pfam" id="PF02518">
    <property type="entry name" value="HATPase_c"/>
    <property type="match status" value="1"/>
</dbReference>
<dbReference type="Gene3D" id="3.30.565.10">
    <property type="entry name" value="Histidine kinase-like ATPase, C-terminal domain"/>
    <property type="match status" value="1"/>
</dbReference>
<dbReference type="Gene3D" id="6.10.340.10">
    <property type="match status" value="1"/>
</dbReference>
<feature type="transmembrane region" description="Helical" evidence="9">
    <location>
        <begin position="314"/>
        <end position="336"/>
    </location>
</feature>
<dbReference type="PROSITE" id="PS50109">
    <property type="entry name" value="HIS_KIN"/>
    <property type="match status" value="1"/>
</dbReference>
<dbReference type="EC" id="2.7.13.3" evidence="3"/>
<comment type="caution">
    <text evidence="11">The sequence shown here is derived from an EMBL/GenBank/DDBJ whole genome shotgun (WGS) entry which is preliminary data.</text>
</comment>
<dbReference type="Pfam" id="PF00512">
    <property type="entry name" value="HisKA"/>
    <property type="match status" value="1"/>
</dbReference>
<evidence type="ECO:0000256" key="3">
    <source>
        <dbReference type="ARBA" id="ARBA00012438"/>
    </source>
</evidence>
<dbReference type="Gene3D" id="3.30.450.20">
    <property type="entry name" value="PAS domain"/>
    <property type="match status" value="1"/>
</dbReference>
<dbReference type="PANTHER" id="PTHR43711:SF26">
    <property type="entry name" value="SENSOR HISTIDINE KINASE RCSC"/>
    <property type="match status" value="1"/>
</dbReference>
<dbReference type="InterPro" id="IPR003594">
    <property type="entry name" value="HATPase_dom"/>
</dbReference>
<evidence type="ECO:0000256" key="8">
    <source>
        <dbReference type="ARBA" id="ARBA00074306"/>
    </source>
</evidence>
<feature type="domain" description="Histidine kinase" evidence="10">
    <location>
        <begin position="413"/>
        <end position="651"/>
    </location>
</feature>
<dbReference type="GO" id="GO:0000155">
    <property type="term" value="F:phosphorelay sensor kinase activity"/>
    <property type="evidence" value="ECO:0007669"/>
    <property type="project" value="InterPro"/>
</dbReference>
<dbReference type="InterPro" id="IPR005467">
    <property type="entry name" value="His_kinase_dom"/>
</dbReference>
<reference evidence="11" key="1">
    <citation type="submission" date="2020-10" db="EMBL/GenBank/DDBJ databases">
        <authorList>
            <person name="Castelo-Branco R."/>
            <person name="Eusebio N."/>
            <person name="Adriana R."/>
            <person name="Vieira A."/>
            <person name="Brugerolle De Fraissinette N."/>
            <person name="Rezende De Castro R."/>
            <person name="Schneider M.P."/>
            <person name="Vasconcelos V."/>
            <person name="Leao P.N."/>
        </authorList>
    </citation>
    <scope>NUCLEOTIDE SEQUENCE</scope>
    <source>
        <strain evidence="11">LEGE 07157</strain>
    </source>
</reference>
<evidence type="ECO:0000256" key="2">
    <source>
        <dbReference type="ARBA" id="ARBA00006402"/>
    </source>
</evidence>
<dbReference type="InterPro" id="IPR036890">
    <property type="entry name" value="HATPase_C_sf"/>
</dbReference>
<evidence type="ECO:0000313" key="11">
    <source>
        <dbReference type="EMBL" id="MBE9115624.1"/>
    </source>
</evidence>
<evidence type="ECO:0000256" key="5">
    <source>
        <dbReference type="ARBA" id="ARBA00022679"/>
    </source>
</evidence>
<dbReference type="FunFam" id="3.30.565.10:FF:000010">
    <property type="entry name" value="Sensor histidine kinase RcsC"/>
    <property type="match status" value="1"/>
</dbReference>